<keyword evidence="2" id="KW-1185">Reference proteome</keyword>
<dbReference type="RefSeq" id="WP_101308957.1">
    <property type="nucleotide sequence ID" value="NZ_MVDE01000006.1"/>
</dbReference>
<accession>A0A2N3ICA8</accession>
<comment type="caution">
    <text evidence="1">The sequence shown here is derived from an EMBL/GenBank/DDBJ whole genome shotgun (WGS) entry which is preliminary data.</text>
</comment>
<sequence>MAKNKYDDLFAEADAAFTGKYQQELNELKGLSKEEIDALIPKTTDSKIYLDLINAVDQASKDNLSQAQLIHNIKELGNVAVKIAKKIPKFAALL</sequence>
<organism evidence="1 2">
    <name type="scientific">Labilibaculum manganireducens</name>
    <dbReference type="NCBI Taxonomy" id="1940525"/>
    <lineage>
        <taxon>Bacteria</taxon>
        <taxon>Pseudomonadati</taxon>
        <taxon>Bacteroidota</taxon>
        <taxon>Bacteroidia</taxon>
        <taxon>Marinilabiliales</taxon>
        <taxon>Marinifilaceae</taxon>
        <taxon>Labilibaculum</taxon>
    </lineage>
</organism>
<name>A0A2N3ICA8_9BACT</name>
<evidence type="ECO:0000313" key="1">
    <source>
        <dbReference type="EMBL" id="PKQ67946.1"/>
    </source>
</evidence>
<reference evidence="1 2" key="1">
    <citation type="journal article" date="2017" name="Front. Microbiol.">
        <title>Labilibaculum manganireducens gen. nov., sp. nov. and Labilibaculum filiforme sp. nov., Novel Bacteroidetes Isolated from Subsurface Sediments of the Baltic Sea.</title>
        <authorList>
            <person name="Vandieken V."/>
            <person name="Marshall I.P."/>
            <person name="Niemann H."/>
            <person name="Engelen B."/>
            <person name="Cypionka H."/>
        </authorList>
    </citation>
    <scope>NUCLEOTIDE SEQUENCE [LARGE SCALE GENOMIC DNA]</scope>
    <source>
        <strain evidence="1 2">59.10-2M</strain>
    </source>
</reference>
<dbReference type="Proteomes" id="UP000233618">
    <property type="component" value="Unassembled WGS sequence"/>
</dbReference>
<protein>
    <submittedName>
        <fullName evidence="1">Uncharacterized protein</fullName>
    </submittedName>
</protein>
<evidence type="ECO:0000313" key="2">
    <source>
        <dbReference type="Proteomes" id="UP000233618"/>
    </source>
</evidence>
<dbReference type="AlphaFoldDB" id="A0A2N3ICA8"/>
<gene>
    <name evidence="1" type="ORF">BZG01_06165</name>
</gene>
<dbReference type="EMBL" id="MVDE01000006">
    <property type="protein sequence ID" value="PKQ67946.1"/>
    <property type="molecule type" value="Genomic_DNA"/>
</dbReference>
<proteinExistence type="predicted"/>